<keyword evidence="5" id="KW-1185">Reference proteome</keyword>
<dbReference type="RefSeq" id="WP_344492281.1">
    <property type="nucleotide sequence ID" value="NZ_BAAAUD010000013.1"/>
</dbReference>
<evidence type="ECO:0000256" key="1">
    <source>
        <dbReference type="ARBA" id="ARBA00009013"/>
    </source>
</evidence>
<dbReference type="PANTHER" id="PTHR33495">
    <property type="entry name" value="ANTI-SIGMA FACTOR ANTAGONIST TM_1081-RELATED-RELATED"/>
    <property type="match status" value="1"/>
</dbReference>
<dbReference type="PROSITE" id="PS50801">
    <property type="entry name" value="STAS"/>
    <property type="match status" value="1"/>
</dbReference>
<comment type="caution">
    <text evidence="4">The sequence shown here is derived from an EMBL/GenBank/DDBJ whole genome shotgun (WGS) entry which is preliminary data.</text>
</comment>
<dbReference type="SUPFAM" id="SSF52091">
    <property type="entry name" value="SpoIIaa-like"/>
    <property type="match status" value="1"/>
</dbReference>
<dbReference type="EMBL" id="BAAAUD010000013">
    <property type="protein sequence ID" value="GAA2930543.1"/>
    <property type="molecule type" value="Genomic_DNA"/>
</dbReference>
<organism evidence="4 5">
    <name type="scientific">Streptomyces enissocaesilis</name>
    <dbReference type="NCBI Taxonomy" id="332589"/>
    <lineage>
        <taxon>Bacteria</taxon>
        <taxon>Bacillati</taxon>
        <taxon>Actinomycetota</taxon>
        <taxon>Actinomycetes</taxon>
        <taxon>Kitasatosporales</taxon>
        <taxon>Streptomycetaceae</taxon>
        <taxon>Streptomyces</taxon>
        <taxon>Streptomyces rochei group</taxon>
    </lineage>
</organism>
<dbReference type="InterPro" id="IPR003658">
    <property type="entry name" value="Anti-sigma_ant"/>
</dbReference>
<protein>
    <recommendedName>
        <fullName evidence="2">Anti-sigma factor antagonist</fullName>
    </recommendedName>
</protein>
<sequence>MENPTNAGTDQVPEISEPRFTAQSAIDEGIPILRLGGDLDLTTVPLLMDAVNAAMHVHGRQRIVLDCTGLAFCDSSGLNCFLQLHKGTGPVEGLVLAQVGAPLRRLLDITGADQALAVTPTVDAALALLRS</sequence>
<proteinExistence type="inferred from homology"/>
<evidence type="ECO:0000313" key="5">
    <source>
        <dbReference type="Proteomes" id="UP001500403"/>
    </source>
</evidence>
<accession>A0ABN3WWL7</accession>
<comment type="similarity">
    <text evidence="1 2">Belongs to the anti-sigma-factor antagonist family.</text>
</comment>
<evidence type="ECO:0000256" key="2">
    <source>
        <dbReference type="RuleBase" id="RU003749"/>
    </source>
</evidence>
<dbReference type="InterPro" id="IPR036513">
    <property type="entry name" value="STAS_dom_sf"/>
</dbReference>
<feature type="domain" description="STAS" evidence="3">
    <location>
        <begin position="20"/>
        <end position="129"/>
    </location>
</feature>
<evidence type="ECO:0000259" key="3">
    <source>
        <dbReference type="PROSITE" id="PS50801"/>
    </source>
</evidence>
<dbReference type="Pfam" id="PF01740">
    <property type="entry name" value="STAS"/>
    <property type="match status" value="1"/>
</dbReference>
<dbReference type="CDD" id="cd07043">
    <property type="entry name" value="STAS_anti-anti-sigma_factors"/>
    <property type="match status" value="1"/>
</dbReference>
<reference evidence="4 5" key="1">
    <citation type="journal article" date="2019" name="Int. J. Syst. Evol. Microbiol.">
        <title>The Global Catalogue of Microorganisms (GCM) 10K type strain sequencing project: providing services to taxonomists for standard genome sequencing and annotation.</title>
        <authorList>
            <consortium name="The Broad Institute Genomics Platform"/>
            <consortium name="The Broad Institute Genome Sequencing Center for Infectious Disease"/>
            <person name="Wu L."/>
            <person name="Ma J."/>
        </authorList>
    </citation>
    <scope>NUCLEOTIDE SEQUENCE [LARGE SCALE GENOMIC DNA]</scope>
    <source>
        <strain evidence="4 5">JCM 9088</strain>
    </source>
</reference>
<dbReference type="PANTHER" id="PTHR33495:SF2">
    <property type="entry name" value="ANTI-SIGMA FACTOR ANTAGONIST TM_1081-RELATED"/>
    <property type="match status" value="1"/>
</dbReference>
<dbReference type="Proteomes" id="UP001500403">
    <property type="component" value="Unassembled WGS sequence"/>
</dbReference>
<dbReference type="InterPro" id="IPR002645">
    <property type="entry name" value="STAS_dom"/>
</dbReference>
<evidence type="ECO:0000313" key="4">
    <source>
        <dbReference type="EMBL" id="GAA2930543.1"/>
    </source>
</evidence>
<gene>
    <name evidence="4" type="ORF">GCM10010446_14050</name>
</gene>
<dbReference type="Gene3D" id="3.30.750.24">
    <property type="entry name" value="STAS domain"/>
    <property type="match status" value="1"/>
</dbReference>
<dbReference type="NCBIfam" id="TIGR00377">
    <property type="entry name" value="ant_ant_sig"/>
    <property type="match status" value="1"/>
</dbReference>
<name>A0ABN3WWL7_9ACTN</name>